<dbReference type="EMBL" id="CAJFCI010000077">
    <property type="protein sequence ID" value="CAD5109648.1"/>
    <property type="molecule type" value="Genomic_DNA"/>
</dbReference>
<protein>
    <submittedName>
        <fullName evidence="1">Uncharacterized protein</fullName>
    </submittedName>
</protein>
<dbReference type="InterPro" id="IPR049457">
    <property type="entry name" value="Emfourin"/>
</dbReference>
<accession>A0A7U7ERS6</accession>
<dbReference type="Proteomes" id="UP000583387">
    <property type="component" value="Unassembled WGS sequence"/>
</dbReference>
<dbReference type="AlphaFoldDB" id="A0A7U7ERS6"/>
<gene>
    <name evidence="1" type="ORF">PSEWESI4_03954</name>
</gene>
<name>A0A7U7ERS6_9GAMM</name>
<comment type="caution">
    <text evidence="1">The sequence shown here is derived from an EMBL/GenBank/DDBJ whole genome shotgun (WGS) entry which is preliminary data.</text>
</comment>
<evidence type="ECO:0000313" key="2">
    <source>
        <dbReference type="Proteomes" id="UP000583387"/>
    </source>
</evidence>
<proteinExistence type="predicted"/>
<organism evidence="1 2">
    <name type="scientific">Zestomonas carbonaria</name>
    <dbReference type="NCBI Taxonomy" id="2762745"/>
    <lineage>
        <taxon>Bacteria</taxon>
        <taxon>Pseudomonadati</taxon>
        <taxon>Pseudomonadota</taxon>
        <taxon>Gammaproteobacteria</taxon>
        <taxon>Pseudomonadales</taxon>
        <taxon>Pseudomonadaceae</taxon>
        <taxon>Zestomonas</taxon>
    </lineage>
</organism>
<evidence type="ECO:0000313" key="1">
    <source>
        <dbReference type="EMBL" id="CAD5109648.1"/>
    </source>
</evidence>
<dbReference type="Pfam" id="PF20242">
    <property type="entry name" value="Emfourin"/>
    <property type="match status" value="1"/>
</dbReference>
<dbReference type="RefSeq" id="WP_187672961.1">
    <property type="nucleotide sequence ID" value="NZ_CAJFCI010000077.1"/>
</dbReference>
<reference evidence="1 2" key="1">
    <citation type="submission" date="2020-08" db="EMBL/GenBank/DDBJ databases">
        <authorList>
            <person name="Criscuolo A."/>
        </authorList>
    </citation>
    <scope>NUCLEOTIDE SEQUENCE [LARGE SCALE GENOMIC DNA]</scope>
    <source>
        <strain evidence="1">CIP111764</strain>
    </source>
</reference>
<sequence length="99" mass="10890">MKVRFVQSGGFVGVVKGCVLDTSNLTKDEAQELERLVRESGISACETQFSAEARDLQQYEITIEGEPPVSVAFDDRSVPPSARLLVGFLKKHARPQPLD</sequence>
<keyword evidence="2" id="KW-1185">Reference proteome</keyword>